<dbReference type="InterPro" id="IPR034732">
    <property type="entry name" value="EPHD"/>
</dbReference>
<keyword evidence="7" id="KW-0862">Zinc</keyword>
<dbReference type="SMART" id="SM00249">
    <property type="entry name" value="PHD"/>
    <property type="match status" value="2"/>
</dbReference>
<evidence type="ECO:0000256" key="7">
    <source>
        <dbReference type="ARBA" id="ARBA00022833"/>
    </source>
</evidence>
<evidence type="ECO:0000256" key="6">
    <source>
        <dbReference type="ARBA" id="ARBA00022771"/>
    </source>
</evidence>
<dbReference type="PANTHER" id="PTHR13793">
    <property type="entry name" value="PHD FINGER PROTEINS"/>
    <property type="match status" value="1"/>
</dbReference>
<feature type="compositionally biased region" description="Low complexity" evidence="14">
    <location>
        <begin position="324"/>
        <end position="340"/>
    </location>
</feature>
<feature type="coiled-coil region" evidence="13">
    <location>
        <begin position="591"/>
        <end position="625"/>
    </location>
</feature>
<feature type="compositionally biased region" description="Basic and acidic residues" evidence="14">
    <location>
        <begin position="221"/>
        <end position="239"/>
    </location>
</feature>
<evidence type="ECO:0000259" key="16">
    <source>
        <dbReference type="PROSITE" id="PS51805"/>
    </source>
</evidence>
<dbReference type="InterPro" id="IPR001965">
    <property type="entry name" value="Znf_PHD"/>
</dbReference>
<evidence type="ECO:0000256" key="5">
    <source>
        <dbReference type="ARBA" id="ARBA00022737"/>
    </source>
</evidence>
<feature type="compositionally biased region" description="Basic residues" evidence="14">
    <location>
        <begin position="378"/>
        <end position="397"/>
    </location>
</feature>
<dbReference type="InterPro" id="IPR019787">
    <property type="entry name" value="Znf_PHD-finger"/>
</dbReference>
<dbReference type="GO" id="GO:0031491">
    <property type="term" value="F:nucleosome binding"/>
    <property type="evidence" value="ECO:0007669"/>
    <property type="project" value="UniProtKB-ARBA"/>
</dbReference>
<sequence>MVGGCCVCSDERGWAENPLVYCDGHGCNVAVHQACYGIVQVPTGPWFCRKCESQERAARVRCELCPHKDGALKRTDSGGWAHVVCALYIPEVQFANVLTMEPIILQYVPHERYIKTCYICEDHGRESKAACGACMTCNRQGCRQAFHVTCAQMAGLLCEEEGPEADNVKYCGYCKHHYNKLSHKDKIRQKERHKKSSDSLSSPVTTSSIEKDIHQFSSSSRLERDPDRGGDDHSGGERKERHRRPAVQADEDEEDDEKEGDKDDEEEEEEEEEENRKYHKPPALTPADGPVAGSQGHDRSEGNSSPFENKVTISTFGSIMRITSSSGLGSSSKMRKISSSGDYKPSKSLCKPSQLSTPPILEEADTEDKAPLPPPPRERRHRGNKKSRHGPGRPRGSKNRERREEELHHHHHQTAPAPPALNSLLYPSPSSIPHPAFPSTLPPTSSSSSSSSFSSSVGSFSTGRGNSLLGSVSAISNTQVHPGSSTSYSLTSTQPFSSCLSTASTLPPLLSQAQTSLPESDLDDCRFPCQGNSPRESLSSQSPMSCLPLLFDHRDGLGAGVRARPENVPPASSHIELLLEKHSNGEMGVNIVDMLQSLHSLQQENQRLQDQILGLTAKKERLQLLNTELAVPFPPHVHFTQGSLHTSAQIHFLSSTQDPLSTNKSPLSKSCFLNDTSFVTSSEELHSGSPSRSSSSLSFQSTPPQQSPASFGQPLLNGLSRGLSDGLGAVSQAASSSLPLVGGLMASFAGSPQLSMNGVLGSLNGVIQSPVHGAPQPALPALRPQPPPLNAQALAQGFQLPKSVSPSSLLSEQQKQLLLEQQQQQQQLQQFLASQNFTPEQQVVVCQMLQQQRQRELQRLALASTPNSPLIAQSPNLLSSATASPLQGSQGTGLFGLQDNVLHRPGPITCAAAVPRFLEELGVMCARIYENTSGDFRPGDQMNSARFVAAVRRRCPQAVTRHPLLPPPGSSSMVQRWPLSTGPVPAARLPCRVKLSAGKRYAWCACGHSKKQPFCDGAHRTAAPSFSPLRFTPDKDRTVMLCACKQTKNAPYCDGSHFKVILQDLVKRMKGVFK</sequence>
<dbReference type="InterPro" id="IPR013083">
    <property type="entry name" value="Znf_RING/FYVE/PHD"/>
</dbReference>
<keyword evidence="13" id="KW-0175">Coiled coil</keyword>
<dbReference type="InterPro" id="IPR011011">
    <property type="entry name" value="Znf_FYVE_PHD"/>
</dbReference>
<protein>
    <recommendedName>
        <fullName evidence="19">Protein AF-17-like</fullName>
    </recommendedName>
</protein>
<evidence type="ECO:0000256" key="9">
    <source>
        <dbReference type="ARBA" id="ARBA00023014"/>
    </source>
</evidence>
<feature type="region of interest" description="Disordered" evidence="14">
    <location>
        <begin position="682"/>
        <end position="715"/>
    </location>
</feature>
<keyword evidence="4" id="KW-0479">Metal-binding</keyword>
<dbReference type="InterPro" id="IPR018967">
    <property type="entry name" value="FeS-contain_CDGSH-typ"/>
</dbReference>
<feature type="compositionally biased region" description="Low complexity" evidence="14">
    <location>
        <begin position="437"/>
        <end position="462"/>
    </location>
</feature>
<dbReference type="CDD" id="cd15574">
    <property type="entry name" value="PHD_AF10_AF17"/>
    <property type="match status" value="1"/>
</dbReference>
<evidence type="ECO:0000256" key="14">
    <source>
        <dbReference type="SAM" id="MobiDB-lite"/>
    </source>
</evidence>
<keyword evidence="6 12" id="KW-0863">Zinc-finger</keyword>
<comment type="subcellular location">
    <subcellularLocation>
        <location evidence="1">Nucleus</location>
    </subcellularLocation>
</comment>
<feature type="compositionally biased region" description="Basic residues" evidence="14">
    <location>
        <begin position="185"/>
        <end position="195"/>
    </location>
</feature>
<name>A0A6A4T6P8_SCOMX</name>
<dbReference type="Pfam" id="PF09360">
    <property type="entry name" value="zf-CDGSH"/>
    <property type="match status" value="2"/>
</dbReference>
<dbReference type="GO" id="GO:0005737">
    <property type="term" value="C:cytoplasm"/>
    <property type="evidence" value="ECO:0007669"/>
    <property type="project" value="UniProtKB-ARBA"/>
</dbReference>
<dbReference type="SMART" id="SM00704">
    <property type="entry name" value="ZnF_CDGSH"/>
    <property type="match status" value="2"/>
</dbReference>
<reference evidence="17 18" key="1">
    <citation type="submission" date="2019-06" db="EMBL/GenBank/DDBJ databases">
        <title>Draft genomes of female and male turbot (Scophthalmus maximus).</title>
        <authorList>
            <person name="Xu H."/>
            <person name="Xu X.-W."/>
            <person name="Shao C."/>
            <person name="Chen S."/>
        </authorList>
    </citation>
    <scope>NUCLEOTIDE SEQUENCE [LARGE SCALE GENOMIC DNA]</scope>
    <source>
        <strain evidence="17">Ysfricsl-2016a</strain>
        <tissue evidence="17">Blood</tissue>
    </source>
</reference>
<dbReference type="Pfam" id="PF13832">
    <property type="entry name" value="zf-HC5HC2H_2"/>
    <property type="match status" value="1"/>
</dbReference>
<dbReference type="PANTHER" id="PTHR13793:SF90">
    <property type="entry name" value="PROTEIN AF-17"/>
    <property type="match status" value="1"/>
</dbReference>
<feature type="region of interest" description="Disordered" evidence="14">
    <location>
        <begin position="322"/>
        <end position="462"/>
    </location>
</feature>
<keyword evidence="2" id="KW-0597">Phosphoprotein</keyword>
<comment type="caution">
    <text evidence="17">The sequence shown here is derived from an EMBL/GenBank/DDBJ whole genome shotgun (WGS) entry which is preliminary data.</text>
</comment>
<feature type="compositionally biased region" description="Low complexity" evidence="14">
    <location>
        <begin position="198"/>
        <end position="208"/>
    </location>
</feature>
<dbReference type="GO" id="GO:0042393">
    <property type="term" value="F:histone binding"/>
    <property type="evidence" value="ECO:0007669"/>
    <property type="project" value="TreeGrafter"/>
</dbReference>
<dbReference type="InterPro" id="IPR042216">
    <property type="entry name" value="MitoNEET_CISD"/>
</dbReference>
<evidence type="ECO:0000256" key="3">
    <source>
        <dbReference type="ARBA" id="ARBA00022714"/>
    </source>
</evidence>
<evidence type="ECO:0000256" key="11">
    <source>
        <dbReference type="ARBA" id="ARBA00034078"/>
    </source>
</evidence>
<feature type="domain" description="PHD-type" evidence="15">
    <location>
        <begin position="2"/>
        <end position="54"/>
    </location>
</feature>
<evidence type="ECO:0000259" key="15">
    <source>
        <dbReference type="PROSITE" id="PS50016"/>
    </source>
</evidence>
<dbReference type="Pfam" id="PF13831">
    <property type="entry name" value="PHD_2"/>
    <property type="match status" value="1"/>
</dbReference>
<dbReference type="PROSITE" id="PS50016">
    <property type="entry name" value="ZF_PHD_2"/>
    <property type="match status" value="1"/>
</dbReference>
<dbReference type="InterPro" id="IPR049781">
    <property type="entry name" value="AF10/AF17_PHD"/>
</dbReference>
<evidence type="ECO:0000256" key="12">
    <source>
        <dbReference type="PROSITE-ProRule" id="PRU00146"/>
    </source>
</evidence>
<gene>
    <name evidence="17" type="ORF">F2P81_010736</name>
</gene>
<dbReference type="PROSITE" id="PS01359">
    <property type="entry name" value="ZF_PHD_1"/>
    <property type="match status" value="1"/>
</dbReference>
<feature type="compositionally biased region" description="Low complexity" evidence="14">
    <location>
        <begin position="687"/>
        <end position="710"/>
    </location>
</feature>
<evidence type="ECO:0000256" key="8">
    <source>
        <dbReference type="ARBA" id="ARBA00023004"/>
    </source>
</evidence>
<dbReference type="AlphaFoldDB" id="A0A6A4T6P8"/>
<dbReference type="SUPFAM" id="SSF57903">
    <property type="entry name" value="FYVE/PHD zinc finger"/>
    <property type="match status" value="1"/>
</dbReference>
<keyword evidence="8" id="KW-0408">Iron</keyword>
<feature type="compositionally biased region" description="Acidic residues" evidence="14">
    <location>
        <begin position="249"/>
        <end position="273"/>
    </location>
</feature>
<dbReference type="PROSITE" id="PS51805">
    <property type="entry name" value="EPHD"/>
    <property type="match status" value="1"/>
</dbReference>
<feature type="region of interest" description="Disordered" evidence="14">
    <location>
        <begin position="185"/>
        <end position="309"/>
    </location>
</feature>
<keyword evidence="5" id="KW-0677">Repeat</keyword>
<dbReference type="Gene3D" id="3.40.5.90">
    <property type="entry name" value="CDGSH iron-sulfur domain, mitoNEET-type"/>
    <property type="match status" value="2"/>
</dbReference>
<dbReference type="Proteomes" id="UP000438429">
    <property type="component" value="Unassembled WGS sequence"/>
</dbReference>
<dbReference type="GO" id="GO:0008270">
    <property type="term" value="F:zinc ion binding"/>
    <property type="evidence" value="ECO:0007669"/>
    <property type="project" value="UniProtKB-KW"/>
</dbReference>
<evidence type="ECO:0000256" key="13">
    <source>
        <dbReference type="SAM" id="Coils"/>
    </source>
</evidence>
<accession>A0A6A4T6P8</accession>
<dbReference type="FunFam" id="3.30.40.10:FF:000042">
    <property type="entry name" value="protein AF-10 isoform X1"/>
    <property type="match status" value="1"/>
</dbReference>
<dbReference type="GO" id="GO:0051537">
    <property type="term" value="F:2 iron, 2 sulfur cluster binding"/>
    <property type="evidence" value="ECO:0007669"/>
    <property type="project" value="UniProtKB-KW"/>
</dbReference>
<evidence type="ECO:0008006" key="19">
    <source>
        <dbReference type="Google" id="ProtNLM"/>
    </source>
</evidence>
<keyword evidence="10" id="KW-0539">Nucleus</keyword>
<feature type="compositionally biased region" description="Basic and acidic residues" evidence="14">
    <location>
        <begin position="398"/>
        <end position="408"/>
    </location>
</feature>
<dbReference type="FunFam" id="3.30.40.10:FF:000053">
    <property type="entry name" value="protein AF-10 isoform X2"/>
    <property type="match status" value="1"/>
</dbReference>
<evidence type="ECO:0000256" key="1">
    <source>
        <dbReference type="ARBA" id="ARBA00004123"/>
    </source>
</evidence>
<comment type="cofactor">
    <cofactor evidence="11">
        <name>[2Fe-2S] cluster</name>
        <dbReference type="ChEBI" id="CHEBI:190135"/>
    </cofactor>
</comment>
<evidence type="ECO:0000313" key="18">
    <source>
        <dbReference type="Proteomes" id="UP000438429"/>
    </source>
</evidence>
<evidence type="ECO:0000313" key="17">
    <source>
        <dbReference type="EMBL" id="KAF0037862.1"/>
    </source>
</evidence>
<feature type="domain" description="PHD-type" evidence="16">
    <location>
        <begin position="59"/>
        <end position="178"/>
    </location>
</feature>
<dbReference type="EMBL" id="VEVO01000009">
    <property type="protein sequence ID" value="KAF0037862.1"/>
    <property type="molecule type" value="Genomic_DNA"/>
</dbReference>
<evidence type="ECO:0000256" key="2">
    <source>
        <dbReference type="ARBA" id="ARBA00022553"/>
    </source>
</evidence>
<dbReference type="GO" id="GO:0006357">
    <property type="term" value="P:regulation of transcription by RNA polymerase II"/>
    <property type="evidence" value="ECO:0007669"/>
    <property type="project" value="TreeGrafter"/>
</dbReference>
<dbReference type="InterPro" id="IPR050701">
    <property type="entry name" value="Histone_Mod_Regulator"/>
</dbReference>
<keyword evidence="3" id="KW-0001">2Fe-2S</keyword>
<organism evidence="17 18">
    <name type="scientific">Scophthalmus maximus</name>
    <name type="common">Turbot</name>
    <name type="synonym">Psetta maxima</name>
    <dbReference type="NCBI Taxonomy" id="52904"/>
    <lineage>
        <taxon>Eukaryota</taxon>
        <taxon>Metazoa</taxon>
        <taxon>Chordata</taxon>
        <taxon>Craniata</taxon>
        <taxon>Vertebrata</taxon>
        <taxon>Euteleostomi</taxon>
        <taxon>Actinopterygii</taxon>
        <taxon>Neopterygii</taxon>
        <taxon>Teleostei</taxon>
        <taxon>Neoteleostei</taxon>
        <taxon>Acanthomorphata</taxon>
        <taxon>Carangaria</taxon>
        <taxon>Pleuronectiformes</taxon>
        <taxon>Pleuronectoidei</taxon>
        <taxon>Scophthalmidae</taxon>
        <taxon>Scophthalmus</taxon>
    </lineage>
</organism>
<dbReference type="GO" id="GO:0005634">
    <property type="term" value="C:nucleus"/>
    <property type="evidence" value="ECO:0007669"/>
    <property type="project" value="UniProtKB-SubCell"/>
</dbReference>
<dbReference type="InterPro" id="IPR019786">
    <property type="entry name" value="Zinc_finger_PHD-type_CS"/>
</dbReference>
<keyword evidence="9" id="KW-0411">Iron-sulfur</keyword>
<evidence type="ECO:0000256" key="4">
    <source>
        <dbReference type="ARBA" id="ARBA00022723"/>
    </source>
</evidence>
<dbReference type="Gene3D" id="3.30.40.10">
    <property type="entry name" value="Zinc/RING finger domain, C3HC4 (zinc finger)"/>
    <property type="match status" value="2"/>
</dbReference>
<proteinExistence type="predicted"/>
<evidence type="ECO:0000256" key="10">
    <source>
        <dbReference type="ARBA" id="ARBA00023242"/>
    </source>
</evidence>